<keyword evidence="4" id="KW-1185">Reference proteome</keyword>
<evidence type="ECO:0000313" key="4">
    <source>
        <dbReference type="Proteomes" id="UP000643403"/>
    </source>
</evidence>
<dbReference type="EMBL" id="BMXY01000001">
    <property type="protein sequence ID" value="GGZ61516.1"/>
    <property type="molecule type" value="Genomic_DNA"/>
</dbReference>
<keyword evidence="2" id="KW-0732">Signal</keyword>
<proteinExistence type="predicted"/>
<feature type="region of interest" description="Disordered" evidence="1">
    <location>
        <begin position="33"/>
        <end position="63"/>
    </location>
</feature>
<evidence type="ECO:0000313" key="3">
    <source>
        <dbReference type="EMBL" id="GGZ61516.1"/>
    </source>
</evidence>
<feature type="compositionally biased region" description="Basic and acidic residues" evidence="1">
    <location>
        <begin position="51"/>
        <end position="62"/>
    </location>
</feature>
<evidence type="ECO:0000256" key="1">
    <source>
        <dbReference type="SAM" id="MobiDB-lite"/>
    </source>
</evidence>
<feature type="signal peptide" evidence="2">
    <location>
        <begin position="1"/>
        <end position="25"/>
    </location>
</feature>
<feature type="chain" id="PRO_5046102052" description="Lipoprotein" evidence="2">
    <location>
        <begin position="26"/>
        <end position="242"/>
    </location>
</feature>
<sequence>MSCVSVVVSRLRARLLIAVAALAMAACSREQAPPAAPAASPDASARTPRTPRGDFRTAEARRSGAALPAHLDAVATAADTFDSLRARYGDGAVMRATIPAPEGEQYEGWLLFPADAARRVEVSLDESNTHPAVLDVETPSAWRRSDGVRIGMDTRELQALNGRPFAFAGFDWDYGGVVMDWKGGALDATGNRKGRVAGRVHLCAPEGAPENYPSGDSDFMSDLPVVQAHPALVCGFGVALGD</sequence>
<organism evidence="3 4">
    <name type="scientific">Cognatilysobacter xinjiangensis</name>
    <dbReference type="NCBI Taxonomy" id="546892"/>
    <lineage>
        <taxon>Bacteria</taxon>
        <taxon>Pseudomonadati</taxon>
        <taxon>Pseudomonadota</taxon>
        <taxon>Gammaproteobacteria</taxon>
        <taxon>Lysobacterales</taxon>
        <taxon>Lysobacteraceae</taxon>
        <taxon>Cognatilysobacter</taxon>
    </lineage>
</organism>
<accession>A0ABQ3BY79</accession>
<evidence type="ECO:0008006" key="5">
    <source>
        <dbReference type="Google" id="ProtNLM"/>
    </source>
</evidence>
<feature type="compositionally biased region" description="Low complexity" evidence="1">
    <location>
        <begin position="33"/>
        <end position="45"/>
    </location>
</feature>
<gene>
    <name evidence="3" type="ORF">GCM10008101_14510</name>
</gene>
<name>A0ABQ3BY79_9GAMM</name>
<reference evidence="4" key="1">
    <citation type="journal article" date="2019" name="Int. J. Syst. Evol. Microbiol.">
        <title>The Global Catalogue of Microorganisms (GCM) 10K type strain sequencing project: providing services to taxonomists for standard genome sequencing and annotation.</title>
        <authorList>
            <consortium name="The Broad Institute Genomics Platform"/>
            <consortium name="The Broad Institute Genome Sequencing Center for Infectious Disease"/>
            <person name="Wu L."/>
            <person name="Ma J."/>
        </authorList>
    </citation>
    <scope>NUCLEOTIDE SEQUENCE [LARGE SCALE GENOMIC DNA]</scope>
    <source>
        <strain evidence="4">KCTC 22558</strain>
    </source>
</reference>
<dbReference type="RefSeq" id="WP_189448252.1">
    <property type="nucleotide sequence ID" value="NZ_BMXY01000001.1"/>
</dbReference>
<dbReference type="Proteomes" id="UP000643403">
    <property type="component" value="Unassembled WGS sequence"/>
</dbReference>
<comment type="caution">
    <text evidence="3">The sequence shown here is derived from an EMBL/GenBank/DDBJ whole genome shotgun (WGS) entry which is preliminary data.</text>
</comment>
<protein>
    <recommendedName>
        <fullName evidence="5">Lipoprotein</fullName>
    </recommendedName>
</protein>
<evidence type="ECO:0000256" key="2">
    <source>
        <dbReference type="SAM" id="SignalP"/>
    </source>
</evidence>